<sequence length="343" mass="35343">MTPNASHSNLPAAPQRRRLAAVCALGLSLGLGLLPALASAQGAASYPERPVTLVVPFPPGGGTDTGARLIAQRLGQKWGKSVIVENKAGAAGVIGADFVAKAKADGYTLLFGNIGTQAINPSLYKNLPYAPDTAFAPITLVAELPLVMLVNAQVPAKTVEEFIALAKAKPDGMSYSTSGAGSSMHLAAEMFKSGTGTSVLHVPYRGGGPAVADLIAGHVQLSFATVLESSGHLKAGKVRALAVTGKTRVPALPHVPTLAESAVPDFNSISWIGLLAPAGTPKDVVEKIAVDVRQVLASDEVKARLAELGALPVGNSPDAFAKLMANDRKRYAQIIADKNIQVD</sequence>
<gene>
    <name evidence="2" type="ORF">PSQ40_08540</name>
</gene>
<evidence type="ECO:0000256" key="1">
    <source>
        <dbReference type="ARBA" id="ARBA00006987"/>
    </source>
</evidence>
<evidence type="ECO:0000313" key="3">
    <source>
        <dbReference type="Proteomes" id="UP001528673"/>
    </source>
</evidence>
<protein>
    <submittedName>
        <fullName evidence="2">Tripartite tricarboxylate transporter substrate binding protein</fullName>
    </submittedName>
</protein>
<name>A0ABT5MX49_9BURK</name>
<dbReference type="PANTHER" id="PTHR42928">
    <property type="entry name" value="TRICARBOXYLATE-BINDING PROTEIN"/>
    <property type="match status" value="1"/>
</dbReference>
<reference evidence="2 3" key="1">
    <citation type="submission" date="2023-02" db="EMBL/GenBank/DDBJ databases">
        <title>Bacterial whole genomic sequence of Curvibacter sp. HBC61.</title>
        <authorList>
            <person name="Le V."/>
            <person name="Ko S.-R."/>
            <person name="Ahn C.-Y."/>
            <person name="Oh H.-M."/>
        </authorList>
    </citation>
    <scope>NUCLEOTIDE SEQUENCE [LARGE SCALE GENOMIC DNA]</scope>
    <source>
        <strain evidence="2 3">HBC61</strain>
    </source>
</reference>
<dbReference type="PIRSF" id="PIRSF017082">
    <property type="entry name" value="YflP"/>
    <property type="match status" value="1"/>
</dbReference>
<comment type="caution">
    <text evidence="2">The sequence shown here is derived from an EMBL/GenBank/DDBJ whole genome shotgun (WGS) entry which is preliminary data.</text>
</comment>
<dbReference type="SUPFAM" id="SSF53850">
    <property type="entry name" value="Periplasmic binding protein-like II"/>
    <property type="match status" value="1"/>
</dbReference>
<dbReference type="InterPro" id="IPR005064">
    <property type="entry name" value="BUG"/>
</dbReference>
<organism evidence="2 3">
    <name type="scientific">Curvibacter cyanobacteriorum</name>
    <dbReference type="NCBI Taxonomy" id="3026422"/>
    <lineage>
        <taxon>Bacteria</taxon>
        <taxon>Pseudomonadati</taxon>
        <taxon>Pseudomonadota</taxon>
        <taxon>Betaproteobacteria</taxon>
        <taxon>Burkholderiales</taxon>
        <taxon>Comamonadaceae</taxon>
        <taxon>Curvibacter</taxon>
    </lineage>
</organism>
<proteinExistence type="inferred from homology"/>
<keyword evidence="3" id="KW-1185">Reference proteome</keyword>
<accession>A0ABT5MX49</accession>
<dbReference type="RefSeq" id="WP_273950598.1">
    <property type="nucleotide sequence ID" value="NZ_JAQSIP010000003.1"/>
</dbReference>
<dbReference type="Proteomes" id="UP001528673">
    <property type="component" value="Unassembled WGS sequence"/>
</dbReference>
<dbReference type="Gene3D" id="3.40.190.10">
    <property type="entry name" value="Periplasmic binding protein-like II"/>
    <property type="match status" value="1"/>
</dbReference>
<dbReference type="Pfam" id="PF03401">
    <property type="entry name" value="TctC"/>
    <property type="match status" value="1"/>
</dbReference>
<dbReference type="Gene3D" id="3.40.190.150">
    <property type="entry name" value="Bordetella uptake gene, domain 1"/>
    <property type="match status" value="1"/>
</dbReference>
<dbReference type="CDD" id="cd13578">
    <property type="entry name" value="PBP2_Bug27"/>
    <property type="match status" value="1"/>
</dbReference>
<evidence type="ECO:0000313" key="2">
    <source>
        <dbReference type="EMBL" id="MDD0838617.1"/>
    </source>
</evidence>
<dbReference type="PANTHER" id="PTHR42928:SF5">
    <property type="entry name" value="BLR1237 PROTEIN"/>
    <property type="match status" value="1"/>
</dbReference>
<comment type="similarity">
    <text evidence="1">Belongs to the UPF0065 (bug) family.</text>
</comment>
<dbReference type="EMBL" id="JAQSIP010000003">
    <property type="protein sequence ID" value="MDD0838617.1"/>
    <property type="molecule type" value="Genomic_DNA"/>
</dbReference>
<dbReference type="InterPro" id="IPR042100">
    <property type="entry name" value="Bug_dom1"/>
</dbReference>